<sequence>MGYNYSSVFFETVFGYFALFVIAKILGKTQIRQLTAFDFISALLLGELVGNALYDENVGIPHVAFAIATWGTLMYVTEFITQRFKGSRSLLEGRPAIIVRKGKIDREAMKKNKLDINQFQHLLRLKDVFSLRDVEYAILENDGTISVLNNTRSQTPTRKDLKLQDEKVYLPVTLINDGEIIEDNLAEINKDKDWLYDQIKKQKISSIEEIFYAEYLEDEPLFIQKM</sequence>
<dbReference type="eggNOG" id="COG2323">
    <property type="taxonomic scope" value="Bacteria"/>
</dbReference>
<dbReference type="HOGENOM" id="CLU_077149_0_2_9"/>
<feature type="transmembrane region" description="Helical" evidence="7">
    <location>
        <begin position="34"/>
        <end position="54"/>
    </location>
</feature>
<dbReference type="InterPro" id="IPR023090">
    <property type="entry name" value="UPF0702_alpha/beta_dom_sf"/>
</dbReference>
<feature type="domain" description="YetF C-terminal" evidence="8">
    <location>
        <begin position="83"/>
        <end position="215"/>
    </location>
</feature>
<gene>
    <name evidence="10" type="ordered locus">AXY_17720</name>
</gene>
<accession>K0IZI0</accession>
<organism evidence="10 11">
    <name type="scientific">Amphibacillus xylanus (strain ATCC 51415 / DSM 6626 / JCM 7361 / LMG 17667 / NBRC 15112 / Ep01)</name>
    <dbReference type="NCBI Taxonomy" id="698758"/>
    <lineage>
        <taxon>Bacteria</taxon>
        <taxon>Bacillati</taxon>
        <taxon>Bacillota</taxon>
        <taxon>Bacilli</taxon>
        <taxon>Bacillales</taxon>
        <taxon>Bacillaceae</taxon>
        <taxon>Amphibacillus</taxon>
    </lineage>
</organism>
<proteinExistence type="inferred from homology"/>
<dbReference type="AlphaFoldDB" id="K0IZI0"/>
<name>K0IZI0_AMPXN</name>
<evidence type="ECO:0000256" key="7">
    <source>
        <dbReference type="SAM" id="Phobius"/>
    </source>
</evidence>
<evidence type="ECO:0000313" key="11">
    <source>
        <dbReference type="Proteomes" id="UP000006294"/>
    </source>
</evidence>
<keyword evidence="6 7" id="KW-0472">Membrane</keyword>
<dbReference type="Gene3D" id="3.30.240.20">
    <property type="entry name" value="bsu07140 like domains"/>
    <property type="match status" value="2"/>
</dbReference>
<dbReference type="STRING" id="698758.AXY_17720"/>
<feature type="domain" description="YetF-like N-terminal transmembrane" evidence="9">
    <location>
        <begin position="5"/>
        <end position="80"/>
    </location>
</feature>
<dbReference type="EMBL" id="AP012050">
    <property type="protein sequence ID" value="BAM47904.1"/>
    <property type="molecule type" value="Genomic_DNA"/>
</dbReference>
<comment type="similarity">
    <text evidence="2">Belongs to the UPF0702 family.</text>
</comment>
<evidence type="ECO:0008006" key="12">
    <source>
        <dbReference type="Google" id="ProtNLM"/>
    </source>
</evidence>
<comment type="subcellular location">
    <subcellularLocation>
        <location evidence="1">Cell membrane</location>
        <topology evidence="1">Multi-pass membrane protein</topology>
    </subcellularLocation>
</comment>
<evidence type="ECO:0000259" key="8">
    <source>
        <dbReference type="Pfam" id="PF04239"/>
    </source>
</evidence>
<evidence type="ECO:0000256" key="5">
    <source>
        <dbReference type="ARBA" id="ARBA00022989"/>
    </source>
</evidence>
<evidence type="ECO:0000256" key="3">
    <source>
        <dbReference type="ARBA" id="ARBA00022475"/>
    </source>
</evidence>
<dbReference type="OrthoDB" id="1076133at2"/>
<evidence type="ECO:0000256" key="6">
    <source>
        <dbReference type="ARBA" id="ARBA00023136"/>
    </source>
</evidence>
<evidence type="ECO:0000256" key="1">
    <source>
        <dbReference type="ARBA" id="ARBA00004651"/>
    </source>
</evidence>
<dbReference type="PATRIC" id="fig|698758.3.peg.1772"/>
<dbReference type="Pfam" id="PF20730">
    <property type="entry name" value="YetF_N"/>
    <property type="match status" value="1"/>
</dbReference>
<dbReference type="Proteomes" id="UP000006294">
    <property type="component" value="Chromosome"/>
</dbReference>
<keyword evidence="3" id="KW-1003">Cell membrane</keyword>
<evidence type="ECO:0000259" key="9">
    <source>
        <dbReference type="Pfam" id="PF20730"/>
    </source>
</evidence>
<keyword evidence="11" id="KW-1185">Reference proteome</keyword>
<dbReference type="PANTHER" id="PTHR34582">
    <property type="entry name" value="UPF0702 TRANSMEMBRANE PROTEIN YCAP"/>
    <property type="match status" value="1"/>
</dbReference>
<dbReference type="RefSeq" id="WP_015010493.1">
    <property type="nucleotide sequence ID" value="NC_018704.1"/>
</dbReference>
<feature type="transmembrane region" description="Helical" evidence="7">
    <location>
        <begin position="60"/>
        <end position="80"/>
    </location>
</feature>
<dbReference type="InterPro" id="IPR048454">
    <property type="entry name" value="YetF_N"/>
</dbReference>
<dbReference type="InterPro" id="IPR007353">
    <property type="entry name" value="DUF421"/>
</dbReference>
<dbReference type="Pfam" id="PF04239">
    <property type="entry name" value="DUF421"/>
    <property type="match status" value="1"/>
</dbReference>
<keyword evidence="4 7" id="KW-0812">Transmembrane</keyword>
<keyword evidence="5 7" id="KW-1133">Transmembrane helix</keyword>
<evidence type="ECO:0000256" key="4">
    <source>
        <dbReference type="ARBA" id="ARBA00022692"/>
    </source>
</evidence>
<dbReference type="GO" id="GO:0005886">
    <property type="term" value="C:plasma membrane"/>
    <property type="evidence" value="ECO:0007669"/>
    <property type="project" value="UniProtKB-SubCell"/>
</dbReference>
<evidence type="ECO:0000313" key="10">
    <source>
        <dbReference type="EMBL" id="BAM47904.1"/>
    </source>
</evidence>
<protein>
    <recommendedName>
        <fullName evidence="12">DUF421 domain-containing protein</fullName>
    </recommendedName>
</protein>
<dbReference type="PANTHER" id="PTHR34582:SF5">
    <property type="entry name" value="UPF0702 TRANSMEMBRANE PROTEIN YETF"/>
    <property type="match status" value="1"/>
</dbReference>
<reference evidence="10 11" key="1">
    <citation type="submission" date="2011-01" db="EMBL/GenBank/DDBJ databases">
        <title>Whole genome sequence of Amphibacillus xylinus NBRC 15112.</title>
        <authorList>
            <person name="Nakazawa H."/>
            <person name="Katano Y."/>
            <person name="Nakamura S."/>
            <person name="Sasagawa M."/>
            <person name="Fukada J."/>
            <person name="Arai T."/>
            <person name="Sasakura N."/>
            <person name="Mochizuki D."/>
            <person name="Hosoyama A."/>
            <person name="Harada K."/>
            <person name="Horikawa H."/>
            <person name="Kato Y."/>
            <person name="Harada T."/>
            <person name="Sasaki K."/>
            <person name="Sekiguchi M."/>
            <person name="Hodoyama M."/>
            <person name="Nishiko R."/>
            <person name="Narita H."/>
            <person name="Hanamaki A."/>
            <person name="Hata C."/>
            <person name="Konno Y."/>
            <person name="Niimura Y."/>
            <person name="Yamazaki S."/>
            <person name="Fujita N."/>
        </authorList>
    </citation>
    <scope>NUCLEOTIDE SEQUENCE [LARGE SCALE GENOMIC DNA]</scope>
    <source>
        <strain evidence="11">ATCC 51415 / DSM 6626 / JCM 7361 / LMG 17667 / NBRC 15112 / Ep01</strain>
    </source>
</reference>
<feature type="transmembrane region" description="Helical" evidence="7">
    <location>
        <begin position="6"/>
        <end position="27"/>
    </location>
</feature>
<evidence type="ECO:0000256" key="2">
    <source>
        <dbReference type="ARBA" id="ARBA00006448"/>
    </source>
</evidence>
<dbReference type="KEGG" id="axl:AXY_17720"/>